<name>D1BTZ0_XYLCX</name>
<dbReference type="PANTHER" id="PTHR30146">
    <property type="entry name" value="LACI-RELATED TRANSCRIPTIONAL REPRESSOR"/>
    <property type="match status" value="1"/>
</dbReference>
<sequence>MSSDPRRRRATHADVAAAAGVSKATVSKALNGRDDVSATTRERVLTAVTELGYRPTTAPATTSGRRALAVVFDIPASPYILGVLQGALAAASDGHLDLLTRLAPERSARTQRAVAREWIADQRAAGVVGIVGLTLSEPDGLIDAASDASLPFVIVDPVDTRHRRMVSVGSSNWAGARTATEHLLGLGHRRIAWIGGPEASDAARDRLYGYQAALDAAGLEVDPALIRSDQFDVSVGARHARELLTAAEPPTAIMAADDEIAVGVLATAHALGIRVPDQLSVTGFDDTPQAAWTTPPLTTVHQHLEGMGRMAVQTVLAMAEGRRPASRHVELATSLTVRDSTSAPASAART</sequence>
<keyword evidence="2" id="KW-0238">DNA-binding</keyword>
<dbReference type="InterPro" id="IPR028082">
    <property type="entry name" value="Peripla_BP_I"/>
</dbReference>
<protein>
    <submittedName>
        <fullName evidence="5">Transcriptional regulator, LacI family</fullName>
    </submittedName>
</protein>
<dbReference type="AlphaFoldDB" id="D1BTZ0"/>
<dbReference type="SMART" id="SM00354">
    <property type="entry name" value="HTH_LACI"/>
    <property type="match status" value="1"/>
</dbReference>
<dbReference type="Pfam" id="PF00356">
    <property type="entry name" value="LacI"/>
    <property type="match status" value="1"/>
</dbReference>
<dbReference type="EMBL" id="CP001821">
    <property type="protein sequence ID" value="ACZ29154.1"/>
    <property type="molecule type" value="Genomic_DNA"/>
</dbReference>
<dbReference type="PROSITE" id="PS50932">
    <property type="entry name" value="HTH_LACI_2"/>
    <property type="match status" value="1"/>
</dbReference>
<accession>D1BTZ0</accession>
<keyword evidence="3" id="KW-0804">Transcription</keyword>
<dbReference type="Proteomes" id="UP000002255">
    <property type="component" value="Chromosome"/>
</dbReference>
<dbReference type="CDD" id="cd01392">
    <property type="entry name" value="HTH_LacI"/>
    <property type="match status" value="1"/>
</dbReference>
<reference evidence="5 6" key="2">
    <citation type="journal article" date="2010" name="Stand. Genomic Sci.">
        <title>Complete genome sequence of Xylanimonas cellulosilytica type strain (XIL07).</title>
        <authorList>
            <person name="Foster B."/>
            <person name="Pukall R."/>
            <person name="Abt B."/>
            <person name="Nolan M."/>
            <person name="Glavina Del Rio T."/>
            <person name="Chen F."/>
            <person name="Lucas S."/>
            <person name="Tice H."/>
            <person name="Pitluck S."/>
            <person name="Cheng J.-F."/>
            <person name="Chertkov O."/>
            <person name="Brettin T."/>
            <person name="Han C."/>
            <person name="Detter J.C."/>
            <person name="Bruce D."/>
            <person name="Goodwin L."/>
            <person name="Ivanova N."/>
            <person name="Mavromatis K."/>
            <person name="Pati A."/>
            <person name="Mikhailova N."/>
            <person name="Chen A."/>
            <person name="Palaniappan K."/>
            <person name="Land M."/>
            <person name="Hauser L."/>
            <person name="Chang Y.-J."/>
            <person name="Jeffries C.D."/>
            <person name="Chain P."/>
            <person name="Rohde M."/>
            <person name="Goeker M."/>
            <person name="Bristow J."/>
            <person name="Eisen J.A."/>
            <person name="Markowitz V."/>
            <person name="Hugenholtz P."/>
            <person name="Kyrpides N.C."/>
            <person name="Klenk H.-P."/>
            <person name="Lapidus A."/>
        </authorList>
    </citation>
    <scope>NUCLEOTIDE SEQUENCE [LARGE SCALE GENOMIC DNA]</scope>
    <source>
        <strain evidence="6">DSM 15894 / CECT 5975 / LMG 20990 / XIL07</strain>
    </source>
</reference>
<dbReference type="CDD" id="cd06296">
    <property type="entry name" value="PBP1_CatR-like"/>
    <property type="match status" value="1"/>
</dbReference>
<organism evidence="5 6">
    <name type="scientific">Xylanimonas cellulosilytica (strain DSM 15894 / JCM 12276 / CECT 5975 / KCTC 9989 / LMG 20990 / NBRC 107835 / XIL07)</name>
    <dbReference type="NCBI Taxonomy" id="446471"/>
    <lineage>
        <taxon>Bacteria</taxon>
        <taxon>Bacillati</taxon>
        <taxon>Actinomycetota</taxon>
        <taxon>Actinomycetes</taxon>
        <taxon>Micrococcales</taxon>
        <taxon>Promicromonosporaceae</taxon>
        <taxon>Xylanimonas</taxon>
    </lineage>
</organism>
<feature type="domain" description="HTH lacI-type" evidence="4">
    <location>
        <begin position="10"/>
        <end position="64"/>
    </location>
</feature>
<dbReference type="eggNOG" id="COG1609">
    <property type="taxonomic scope" value="Bacteria"/>
</dbReference>
<dbReference type="SUPFAM" id="SSF53822">
    <property type="entry name" value="Periplasmic binding protein-like I"/>
    <property type="match status" value="1"/>
</dbReference>
<reference evidence="6" key="1">
    <citation type="submission" date="2009-11" db="EMBL/GenBank/DDBJ databases">
        <title>The complete chromosome of Xylanimonas cellulosilytica DSM 15894.</title>
        <authorList>
            <consortium name="US DOE Joint Genome Institute (JGI-PGF)"/>
            <person name="Lucas S."/>
            <person name="Copeland A."/>
            <person name="Lapidus A."/>
            <person name="Glavina del Rio T."/>
            <person name="Dalin E."/>
            <person name="Tice H."/>
            <person name="Bruce D."/>
            <person name="Goodwin L."/>
            <person name="Pitluck S."/>
            <person name="Kyrpides N."/>
            <person name="Mavromatis K."/>
            <person name="Ivanova N."/>
            <person name="Mikhailova N."/>
            <person name="Foster B."/>
            <person name="Clum A."/>
            <person name="Brettin T."/>
            <person name="Detter J.C."/>
            <person name="Han C."/>
            <person name="Larimer F."/>
            <person name="Land M."/>
            <person name="Hauser L."/>
            <person name="Markowitz V."/>
            <person name="Cheng J.F."/>
            <person name="Hugenholtz P."/>
            <person name="Woyke T."/>
            <person name="Wu D."/>
            <person name="Gehrich-Schroeter G."/>
            <person name="Schneider S."/>
            <person name="Pukall S.R."/>
            <person name="Klenk H.P."/>
            <person name="Eisen J.A."/>
        </authorList>
    </citation>
    <scope>NUCLEOTIDE SEQUENCE [LARGE SCALE GENOMIC DNA]</scope>
    <source>
        <strain evidence="6">DSM 15894 / CECT 5975 / LMG 20990 / XIL07</strain>
    </source>
</reference>
<evidence type="ECO:0000256" key="1">
    <source>
        <dbReference type="ARBA" id="ARBA00023015"/>
    </source>
</evidence>
<proteinExistence type="predicted"/>
<dbReference type="InterPro" id="IPR000843">
    <property type="entry name" value="HTH_LacI"/>
</dbReference>
<evidence type="ECO:0000313" key="5">
    <source>
        <dbReference type="EMBL" id="ACZ29154.1"/>
    </source>
</evidence>
<dbReference type="OrthoDB" id="3227375at2"/>
<evidence type="ECO:0000256" key="2">
    <source>
        <dbReference type="ARBA" id="ARBA00023125"/>
    </source>
</evidence>
<dbReference type="Gene3D" id="1.10.260.40">
    <property type="entry name" value="lambda repressor-like DNA-binding domains"/>
    <property type="match status" value="1"/>
</dbReference>
<dbReference type="GO" id="GO:0003700">
    <property type="term" value="F:DNA-binding transcription factor activity"/>
    <property type="evidence" value="ECO:0007669"/>
    <property type="project" value="TreeGrafter"/>
</dbReference>
<dbReference type="KEGG" id="xce:Xcel_0113"/>
<keyword evidence="1" id="KW-0805">Transcription regulation</keyword>
<evidence type="ECO:0000256" key="3">
    <source>
        <dbReference type="ARBA" id="ARBA00023163"/>
    </source>
</evidence>
<dbReference type="PANTHER" id="PTHR30146:SF153">
    <property type="entry name" value="LACTOSE OPERON REPRESSOR"/>
    <property type="match status" value="1"/>
</dbReference>
<dbReference type="SUPFAM" id="SSF47413">
    <property type="entry name" value="lambda repressor-like DNA-binding domains"/>
    <property type="match status" value="1"/>
</dbReference>
<evidence type="ECO:0000259" key="4">
    <source>
        <dbReference type="PROSITE" id="PS50932"/>
    </source>
</evidence>
<dbReference type="InterPro" id="IPR046335">
    <property type="entry name" value="LacI/GalR-like_sensor"/>
</dbReference>
<dbReference type="STRING" id="446471.Xcel_0113"/>
<dbReference type="Pfam" id="PF13377">
    <property type="entry name" value="Peripla_BP_3"/>
    <property type="match status" value="1"/>
</dbReference>
<keyword evidence="6" id="KW-1185">Reference proteome</keyword>
<dbReference type="InterPro" id="IPR010982">
    <property type="entry name" value="Lambda_DNA-bd_dom_sf"/>
</dbReference>
<gene>
    <name evidence="5" type="ordered locus">Xcel_0113</name>
</gene>
<evidence type="ECO:0000313" key="6">
    <source>
        <dbReference type="Proteomes" id="UP000002255"/>
    </source>
</evidence>
<dbReference type="HOGENOM" id="CLU_037628_6_4_11"/>
<dbReference type="RefSeq" id="WP_012876899.1">
    <property type="nucleotide sequence ID" value="NC_013530.1"/>
</dbReference>
<dbReference type="GO" id="GO:0000976">
    <property type="term" value="F:transcription cis-regulatory region binding"/>
    <property type="evidence" value="ECO:0007669"/>
    <property type="project" value="TreeGrafter"/>
</dbReference>
<dbReference type="Gene3D" id="3.40.50.2300">
    <property type="match status" value="2"/>
</dbReference>